<name>A0AAW2IB20_9NEOP</name>
<comment type="caution">
    <text evidence="2">The sequence shown here is derived from an EMBL/GenBank/DDBJ whole genome shotgun (WGS) entry which is preliminary data.</text>
</comment>
<accession>A0AAW2IB20</accession>
<reference evidence="2" key="1">
    <citation type="journal article" date="2024" name="Gigascience">
        <title>Chromosome-level genome of the poultry shaft louse Menopon gallinae provides insight into the host-switching and adaptive evolution of parasitic lice.</title>
        <authorList>
            <person name="Xu Y."/>
            <person name="Ma L."/>
            <person name="Liu S."/>
            <person name="Liang Y."/>
            <person name="Liu Q."/>
            <person name="He Z."/>
            <person name="Tian L."/>
            <person name="Duan Y."/>
            <person name="Cai W."/>
            <person name="Li H."/>
            <person name="Song F."/>
        </authorList>
    </citation>
    <scope>NUCLEOTIDE SEQUENCE</scope>
    <source>
        <strain evidence="2">Cailab_2023a</strain>
    </source>
</reference>
<evidence type="ECO:0000256" key="1">
    <source>
        <dbReference type="SAM" id="MobiDB-lite"/>
    </source>
</evidence>
<gene>
    <name evidence="2" type="ORF">PYX00_000973</name>
</gene>
<feature type="compositionally biased region" description="Basic and acidic residues" evidence="1">
    <location>
        <begin position="84"/>
        <end position="99"/>
    </location>
</feature>
<protein>
    <submittedName>
        <fullName evidence="2">Uncharacterized protein</fullName>
    </submittedName>
</protein>
<dbReference type="EMBL" id="JARGDH010000001">
    <property type="protein sequence ID" value="KAL0279405.1"/>
    <property type="molecule type" value="Genomic_DNA"/>
</dbReference>
<organism evidence="2">
    <name type="scientific">Menopon gallinae</name>
    <name type="common">poultry shaft louse</name>
    <dbReference type="NCBI Taxonomy" id="328185"/>
    <lineage>
        <taxon>Eukaryota</taxon>
        <taxon>Metazoa</taxon>
        <taxon>Ecdysozoa</taxon>
        <taxon>Arthropoda</taxon>
        <taxon>Hexapoda</taxon>
        <taxon>Insecta</taxon>
        <taxon>Pterygota</taxon>
        <taxon>Neoptera</taxon>
        <taxon>Paraneoptera</taxon>
        <taxon>Psocodea</taxon>
        <taxon>Troctomorpha</taxon>
        <taxon>Phthiraptera</taxon>
        <taxon>Amblycera</taxon>
        <taxon>Menoponidae</taxon>
        <taxon>Menopon</taxon>
    </lineage>
</organism>
<feature type="region of interest" description="Disordered" evidence="1">
    <location>
        <begin position="76"/>
        <end position="99"/>
    </location>
</feature>
<proteinExistence type="predicted"/>
<sequence length="99" mass="11514">MASPDPESTVTFRRFSPGMNELANDARLFRPEIPRQATDRGPVMRNFRSVSRRVFLATFRIDPLLKMAARDRREGRFHPFKSRPRGEVHTLERARANCS</sequence>
<evidence type="ECO:0000313" key="2">
    <source>
        <dbReference type="EMBL" id="KAL0279405.1"/>
    </source>
</evidence>
<dbReference type="AlphaFoldDB" id="A0AAW2IB20"/>